<evidence type="ECO:0000259" key="1">
    <source>
        <dbReference type="Pfam" id="PF13460"/>
    </source>
</evidence>
<dbReference type="SUPFAM" id="SSF51735">
    <property type="entry name" value="NAD(P)-binding Rossmann-fold domains"/>
    <property type="match status" value="1"/>
</dbReference>
<dbReference type="CDD" id="cd05244">
    <property type="entry name" value="BVR-B_like_SDR_a"/>
    <property type="match status" value="1"/>
</dbReference>
<dbReference type="PANTHER" id="PTHR43355:SF2">
    <property type="entry name" value="FLAVIN REDUCTASE (NADPH)"/>
    <property type="match status" value="1"/>
</dbReference>
<dbReference type="Gene3D" id="3.40.50.720">
    <property type="entry name" value="NAD(P)-binding Rossmann-like Domain"/>
    <property type="match status" value="1"/>
</dbReference>
<gene>
    <name evidence="2" type="ORF">HDF17_000831</name>
</gene>
<feature type="domain" description="NAD(P)-binding" evidence="1">
    <location>
        <begin position="7"/>
        <end position="197"/>
    </location>
</feature>
<comment type="caution">
    <text evidence="2">The sequence shown here is derived from an EMBL/GenBank/DDBJ whole genome shotgun (WGS) entry which is preliminary data.</text>
</comment>
<organism evidence="2 3">
    <name type="scientific">Granulicella arctica</name>
    <dbReference type="NCBI Taxonomy" id="940613"/>
    <lineage>
        <taxon>Bacteria</taxon>
        <taxon>Pseudomonadati</taxon>
        <taxon>Acidobacteriota</taxon>
        <taxon>Terriglobia</taxon>
        <taxon>Terriglobales</taxon>
        <taxon>Acidobacteriaceae</taxon>
        <taxon>Granulicella</taxon>
    </lineage>
</organism>
<dbReference type="InterPro" id="IPR016040">
    <property type="entry name" value="NAD(P)-bd_dom"/>
</dbReference>
<evidence type="ECO:0000313" key="2">
    <source>
        <dbReference type="EMBL" id="NYF78544.1"/>
    </source>
</evidence>
<accession>A0A7Y9PES1</accession>
<sequence length="209" mass="22233">MNVVLYGATGMIGSRIQRELISRGHTVTAVVRDPSHVEPNPAVTALKGDQTDAADVAAKAKGADAIISAYSPGHGTEQVLLTAIQALIDGAKTADVPRVLVVGGAAGLYVAPGVTLLDSGHLPEEWKAIATAHRDALEILRKADLDWTYLSPAAFIQPGERTGKFRLGKDDLVADAKGESRISAEDYAVALVDEMEQPKHIRQRFTLAY</sequence>
<proteinExistence type="predicted"/>
<protein>
    <recommendedName>
        <fullName evidence="1">NAD(P)-binding domain-containing protein</fullName>
    </recommendedName>
</protein>
<name>A0A7Y9PES1_9BACT</name>
<dbReference type="EMBL" id="JACCCW010000001">
    <property type="protein sequence ID" value="NYF78544.1"/>
    <property type="molecule type" value="Genomic_DNA"/>
</dbReference>
<dbReference type="PANTHER" id="PTHR43355">
    <property type="entry name" value="FLAVIN REDUCTASE (NADPH)"/>
    <property type="match status" value="1"/>
</dbReference>
<dbReference type="Pfam" id="PF13460">
    <property type="entry name" value="NAD_binding_10"/>
    <property type="match status" value="1"/>
</dbReference>
<dbReference type="Proteomes" id="UP000589520">
    <property type="component" value="Unassembled WGS sequence"/>
</dbReference>
<evidence type="ECO:0000313" key="3">
    <source>
        <dbReference type="Proteomes" id="UP000589520"/>
    </source>
</evidence>
<dbReference type="InterPro" id="IPR036291">
    <property type="entry name" value="NAD(P)-bd_dom_sf"/>
</dbReference>
<dbReference type="InterPro" id="IPR051606">
    <property type="entry name" value="Polyketide_Oxido-like"/>
</dbReference>
<dbReference type="AlphaFoldDB" id="A0A7Y9PES1"/>
<reference evidence="2 3" key="1">
    <citation type="submission" date="2020-07" db="EMBL/GenBank/DDBJ databases">
        <title>Genomic Encyclopedia of Type Strains, Phase IV (KMG-V): Genome sequencing to study the core and pangenomes of soil and plant-associated prokaryotes.</title>
        <authorList>
            <person name="Whitman W."/>
        </authorList>
    </citation>
    <scope>NUCLEOTIDE SEQUENCE [LARGE SCALE GENOMIC DNA]</scope>
    <source>
        <strain evidence="2 3">X4EP2</strain>
    </source>
</reference>
<keyword evidence="3" id="KW-1185">Reference proteome</keyword>
<dbReference type="GO" id="GO:0016646">
    <property type="term" value="F:oxidoreductase activity, acting on the CH-NH group of donors, NAD or NADP as acceptor"/>
    <property type="evidence" value="ECO:0007669"/>
    <property type="project" value="TreeGrafter"/>
</dbReference>
<dbReference type="RefSeq" id="WP_179488031.1">
    <property type="nucleotide sequence ID" value="NZ_JACCCW010000001.1"/>
</dbReference>